<accession>A0A4P8IYW6</accession>
<feature type="transmembrane region" description="Helical" evidence="1">
    <location>
        <begin position="47"/>
        <end position="64"/>
    </location>
</feature>
<keyword evidence="3" id="KW-1185">Reference proteome</keyword>
<reference evidence="2 3" key="1">
    <citation type="submission" date="2019-05" db="EMBL/GenBank/DDBJ databases">
        <title>Burkholderia sp. DHOD12, isolated from subtropical forest soil.</title>
        <authorList>
            <person name="Gao Z.-H."/>
            <person name="Qiu L.-H."/>
        </authorList>
    </citation>
    <scope>NUCLEOTIDE SEQUENCE [LARGE SCALE GENOMIC DNA]</scope>
    <source>
        <strain evidence="2 3">DHOD12</strain>
    </source>
</reference>
<dbReference type="KEGG" id="tvl:FAZ95_25125"/>
<proteinExistence type="predicted"/>
<dbReference type="EMBL" id="CP040078">
    <property type="protein sequence ID" value="QCP52454.1"/>
    <property type="molecule type" value="Genomic_DNA"/>
</dbReference>
<evidence type="ECO:0000313" key="2">
    <source>
        <dbReference type="EMBL" id="QCP52454.1"/>
    </source>
</evidence>
<keyword evidence="1" id="KW-0472">Membrane</keyword>
<protein>
    <submittedName>
        <fullName evidence="2">Uncharacterized protein</fullName>
    </submittedName>
</protein>
<dbReference type="AlphaFoldDB" id="A0A4P8IYW6"/>
<dbReference type="Proteomes" id="UP000298656">
    <property type="component" value="Chromosome 2"/>
</dbReference>
<name>A0A4P8IYW6_9BURK</name>
<sequence>MARIYVSYDSIPELTSLPQATRRAVVRSAASALAGSAEGRSQFRLQVGWLVFVAVSCALFIILNNTVLSGWLSAVAIVVVVVLSYTVVFQFQVRRLRPHIRAVLSAEQKGESS</sequence>
<keyword evidence="1" id="KW-0812">Transmembrane</keyword>
<keyword evidence="1" id="KW-1133">Transmembrane helix</keyword>
<feature type="transmembrane region" description="Helical" evidence="1">
    <location>
        <begin position="70"/>
        <end position="91"/>
    </location>
</feature>
<organism evidence="2 3">
    <name type="scientific">Trinickia violacea</name>
    <dbReference type="NCBI Taxonomy" id="2571746"/>
    <lineage>
        <taxon>Bacteria</taxon>
        <taxon>Pseudomonadati</taxon>
        <taxon>Pseudomonadota</taxon>
        <taxon>Betaproteobacteria</taxon>
        <taxon>Burkholderiales</taxon>
        <taxon>Burkholderiaceae</taxon>
        <taxon>Trinickia</taxon>
    </lineage>
</organism>
<evidence type="ECO:0000256" key="1">
    <source>
        <dbReference type="SAM" id="Phobius"/>
    </source>
</evidence>
<evidence type="ECO:0000313" key="3">
    <source>
        <dbReference type="Proteomes" id="UP000298656"/>
    </source>
</evidence>
<gene>
    <name evidence="2" type="ORF">FAZ95_25125</name>
</gene>
<dbReference type="RefSeq" id="WP_137335226.1">
    <property type="nucleotide sequence ID" value="NZ_CP040078.1"/>
</dbReference>